<evidence type="ECO:0000313" key="2">
    <source>
        <dbReference type="EMBL" id="AGT35347.1"/>
    </source>
</evidence>
<feature type="region of interest" description="Disordered" evidence="1">
    <location>
        <begin position="79"/>
        <end position="118"/>
    </location>
</feature>
<dbReference type="KEGG" id="thb:N186_05005"/>
<protein>
    <submittedName>
        <fullName evidence="2">Uncharacterized protein</fullName>
    </submittedName>
</protein>
<dbReference type="PATRIC" id="fig|1365176.7.peg.986"/>
<dbReference type="HOGENOM" id="CLU_168732_0_0_2"/>
<name>S6A5M7_9CREN</name>
<proteinExistence type="predicted"/>
<gene>
    <name evidence="2" type="ORF">N186_05005</name>
</gene>
<sequence>MGLDTKWKVAMSETTQCMIQGCNSAADIIIELKGQQLVLCRTHFKGLISRLSRVAERSGAAYPSRIKLVKMEDGKVKLLIRKTRSKKKKEEEEKGTKKKGKSKKGRKARSKSSKKTKK</sequence>
<evidence type="ECO:0000313" key="3">
    <source>
        <dbReference type="Proteomes" id="UP000015543"/>
    </source>
</evidence>
<dbReference type="EMBL" id="CP006646">
    <property type="protein sequence ID" value="AGT35347.1"/>
    <property type="molecule type" value="Genomic_DNA"/>
</dbReference>
<accession>S6A5M7</accession>
<feature type="compositionally biased region" description="Basic residues" evidence="1">
    <location>
        <begin position="96"/>
        <end position="118"/>
    </location>
</feature>
<dbReference type="Proteomes" id="UP000015543">
    <property type="component" value="Chromosome"/>
</dbReference>
<keyword evidence="3" id="KW-1185">Reference proteome</keyword>
<dbReference type="AlphaFoldDB" id="S6A5M7"/>
<reference evidence="2 3" key="1">
    <citation type="journal article" date="2013" name="Genome Announc.">
        <title>Complete Genomic Sequence of 'Thermofilum adornatus' Strain 1910bT, a Hyperthermophilic Anaerobic Organotrophic Crenarchaeon.</title>
        <authorList>
            <person name="Dominova I.N."/>
            <person name="Kublanov I.V."/>
            <person name="Podosokorskaya O.A."/>
            <person name="Derbikova K.S."/>
            <person name="Patrushev M.V."/>
            <person name="Toshchakov S.V."/>
        </authorList>
    </citation>
    <scope>NUCLEOTIDE SEQUENCE [LARGE SCALE GENOMIC DNA]</scope>
    <source>
        <strain evidence="3">1910b</strain>
    </source>
</reference>
<evidence type="ECO:0000256" key="1">
    <source>
        <dbReference type="SAM" id="MobiDB-lite"/>
    </source>
</evidence>
<organism evidence="2 3">
    <name type="scientific">Thermofilum adornatum</name>
    <dbReference type="NCBI Taxonomy" id="1365176"/>
    <lineage>
        <taxon>Archaea</taxon>
        <taxon>Thermoproteota</taxon>
        <taxon>Thermoprotei</taxon>
        <taxon>Thermofilales</taxon>
        <taxon>Thermofilaceae</taxon>
        <taxon>Thermofilum</taxon>
    </lineage>
</organism>